<accession>A0A285P752</accession>
<evidence type="ECO:0000256" key="7">
    <source>
        <dbReference type="ARBA" id="ARBA00023065"/>
    </source>
</evidence>
<evidence type="ECO:0000313" key="12">
    <source>
        <dbReference type="Proteomes" id="UP000219356"/>
    </source>
</evidence>
<gene>
    <name evidence="10" type="primary">mscL</name>
    <name evidence="11" type="ORF">SAMN05421503_3137</name>
</gene>
<keyword evidence="7 10" id="KW-0406">Ion transport</keyword>
<dbReference type="HAMAP" id="MF_00115">
    <property type="entry name" value="MscL"/>
    <property type="match status" value="1"/>
</dbReference>
<dbReference type="SUPFAM" id="SSF81330">
    <property type="entry name" value="Gated mechanosensitive channel"/>
    <property type="match status" value="1"/>
</dbReference>
<evidence type="ECO:0000256" key="5">
    <source>
        <dbReference type="ARBA" id="ARBA00022692"/>
    </source>
</evidence>
<dbReference type="NCBIfam" id="NF001843">
    <property type="entry name" value="PRK00567.1-4"/>
    <property type="match status" value="1"/>
</dbReference>
<dbReference type="InterPro" id="IPR037673">
    <property type="entry name" value="MSC/AndL"/>
</dbReference>
<dbReference type="NCBIfam" id="NF001842">
    <property type="entry name" value="PRK00567.1-3"/>
    <property type="match status" value="1"/>
</dbReference>
<comment type="subunit">
    <text evidence="10">Homopentamer.</text>
</comment>
<dbReference type="GO" id="GO:0005886">
    <property type="term" value="C:plasma membrane"/>
    <property type="evidence" value="ECO:0007669"/>
    <property type="project" value="UniProtKB-SubCell"/>
</dbReference>
<keyword evidence="5 10" id="KW-0812">Transmembrane</keyword>
<comment type="subcellular location">
    <subcellularLocation>
        <location evidence="1 10">Cell membrane</location>
        <topology evidence="1 10">Multi-pass membrane protein</topology>
    </subcellularLocation>
</comment>
<keyword evidence="4 10" id="KW-1003">Cell membrane</keyword>
<dbReference type="EMBL" id="OBEK01000005">
    <property type="protein sequence ID" value="SNZ17097.1"/>
    <property type="molecule type" value="Genomic_DNA"/>
</dbReference>
<dbReference type="InterPro" id="IPR001185">
    <property type="entry name" value="MS_channel"/>
</dbReference>
<keyword evidence="3 10" id="KW-0813">Transport</keyword>
<dbReference type="Gene3D" id="1.10.1200.120">
    <property type="entry name" value="Large-conductance mechanosensitive channel, MscL, domain 1"/>
    <property type="match status" value="1"/>
</dbReference>
<evidence type="ECO:0000313" key="11">
    <source>
        <dbReference type="EMBL" id="SNZ17097.1"/>
    </source>
</evidence>
<dbReference type="Pfam" id="PF01741">
    <property type="entry name" value="MscL"/>
    <property type="match status" value="1"/>
</dbReference>
<evidence type="ECO:0000256" key="4">
    <source>
        <dbReference type="ARBA" id="ARBA00022475"/>
    </source>
</evidence>
<organism evidence="11 12">
    <name type="scientific">Terribacillus aidingensis</name>
    <dbReference type="NCBI Taxonomy" id="586416"/>
    <lineage>
        <taxon>Bacteria</taxon>
        <taxon>Bacillati</taxon>
        <taxon>Bacillota</taxon>
        <taxon>Bacilli</taxon>
        <taxon>Bacillales</taxon>
        <taxon>Bacillaceae</taxon>
        <taxon>Terribacillus</taxon>
    </lineage>
</organism>
<dbReference type="InterPro" id="IPR019823">
    <property type="entry name" value="Mechanosensitive_channel_CS"/>
</dbReference>
<dbReference type="GO" id="GO:0008381">
    <property type="term" value="F:mechanosensitive monoatomic ion channel activity"/>
    <property type="evidence" value="ECO:0007669"/>
    <property type="project" value="UniProtKB-UniRule"/>
</dbReference>
<keyword evidence="9 10" id="KW-0407">Ion channel</keyword>
<dbReference type="PANTHER" id="PTHR30266:SF2">
    <property type="entry name" value="LARGE-CONDUCTANCE MECHANOSENSITIVE CHANNEL"/>
    <property type="match status" value="1"/>
</dbReference>
<dbReference type="PRINTS" id="PR01264">
    <property type="entry name" value="MECHCHANNEL"/>
</dbReference>
<evidence type="ECO:0000256" key="6">
    <source>
        <dbReference type="ARBA" id="ARBA00022989"/>
    </source>
</evidence>
<evidence type="ECO:0000256" key="2">
    <source>
        <dbReference type="ARBA" id="ARBA00007254"/>
    </source>
</evidence>
<sequence>MLKEFKEFALRGNVVDLAVAVVIGSAFSAITTSLVNDIIMPLIGIITGGHDFSGLQFTVGNAVVKYGVFIQTVINFVLIAAVLFTVVKFMNRLKRKHQPQPEEVVQKLTMEQELLTEIRDLLKKERVKDQSWG</sequence>
<proteinExistence type="inferred from homology"/>
<dbReference type="NCBIfam" id="TIGR00220">
    <property type="entry name" value="mscL"/>
    <property type="match status" value="1"/>
</dbReference>
<comment type="similarity">
    <text evidence="2 10">Belongs to the MscL family.</text>
</comment>
<comment type="function">
    <text evidence="10">Channel that opens in response to stretch forces in the membrane lipid bilayer. May participate in the regulation of osmotic pressure changes within the cell.</text>
</comment>
<reference evidence="12" key="1">
    <citation type="submission" date="2017-09" db="EMBL/GenBank/DDBJ databases">
        <authorList>
            <person name="Varghese N."/>
            <person name="Submissions S."/>
        </authorList>
    </citation>
    <scope>NUCLEOTIDE SEQUENCE [LARGE SCALE GENOMIC DNA]</scope>
    <source>
        <strain evidence="12">CGMCC 1.8913</strain>
    </source>
</reference>
<dbReference type="STRING" id="586416.GZ22_01020"/>
<dbReference type="Proteomes" id="UP000219356">
    <property type="component" value="Unassembled WGS sequence"/>
</dbReference>
<evidence type="ECO:0000256" key="3">
    <source>
        <dbReference type="ARBA" id="ARBA00022448"/>
    </source>
</evidence>
<dbReference type="AlphaFoldDB" id="A0A285P752"/>
<dbReference type="PROSITE" id="PS01327">
    <property type="entry name" value="MSCL"/>
    <property type="match status" value="1"/>
</dbReference>
<keyword evidence="12" id="KW-1185">Reference proteome</keyword>
<evidence type="ECO:0000256" key="9">
    <source>
        <dbReference type="ARBA" id="ARBA00023303"/>
    </source>
</evidence>
<dbReference type="RefSeq" id="WP_097043331.1">
    <property type="nucleotide sequence ID" value="NZ_OBEK01000005.1"/>
</dbReference>
<keyword evidence="8 10" id="KW-0472">Membrane</keyword>
<keyword evidence="6 10" id="KW-1133">Transmembrane helix</keyword>
<dbReference type="PANTHER" id="PTHR30266">
    <property type="entry name" value="MECHANOSENSITIVE CHANNEL MSCL"/>
    <property type="match status" value="1"/>
</dbReference>
<dbReference type="OrthoDB" id="9810350at2"/>
<dbReference type="InterPro" id="IPR036019">
    <property type="entry name" value="MscL_channel"/>
</dbReference>
<protein>
    <recommendedName>
        <fullName evidence="10">Large-conductance mechanosensitive channel</fullName>
    </recommendedName>
</protein>
<feature type="transmembrane region" description="Helical" evidence="10">
    <location>
        <begin position="66"/>
        <end position="87"/>
    </location>
</feature>
<evidence type="ECO:0000256" key="8">
    <source>
        <dbReference type="ARBA" id="ARBA00023136"/>
    </source>
</evidence>
<name>A0A285P752_9BACI</name>
<evidence type="ECO:0000256" key="1">
    <source>
        <dbReference type="ARBA" id="ARBA00004651"/>
    </source>
</evidence>
<feature type="transmembrane region" description="Helical" evidence="10">
    <location>
        <begin position="21"/>
        <end position="46"/>
    </location>
</feature>
<evidence type="ECO:0000256" key="10">
    <source>
        <dbReference type="HAMAP-Rule" id="MF_00115"/>
    </source>
</evidence>